<keyword evidence="1" id="KW-1133">Transmembrane helix</keyword>
<evidence type="ECO:0000256" key="1">
    <source>
        <dbReference type="SAM" id="Phobius"/>
    </source>
</evidence>
<dbReference type="InterPro" id="IPR011735">
    <property type="entry name" value="WlaTC/HtrL_glycosyltransf"/>
</dbReference>
<accession>A0A8B8C2Q2</accession>
<reference evidence="2" key="1">
    <citation type="submission" date="2024-06" db="UniProtKB">
        <authorList>
            <consortium name="RefSeq"/>
        </authorList>
    </citation>
    <scope>NUCLEOTIDE SEQUENCE [LARGE SCALE GENOMIC DNA]</scope>
</reference>
<evidence type="ECO:0000313" key="2">
    <source>
        <dbReference type="Proteomes" id="UP000694844"/>
    </source>
</evidence>
<organism evidence="2 3">
    <name type="scientific">Crassostrea virginica</name>
    <name type="common">Eastern oyster</name>
    <dbReference type="NCBI Taxonomy" id="6565"/>
    <lineage>
        <taxon>Eukaryota</taxon>
        <taxon>Metazoa</taxon>
        <taxon>Spiralia</taxon>
        <taxon>Lophotrochozoa</taxon>
        <taxon>Mollusca</taxon>
        <taxon>Bivalvia</taxon>
        <taxon>Autobranchia</taxon>
        <taxon>Pteriomorphia</taxon>
        <taxon>Ostreida</taxon>
        <taxon>Ostreoidea</taxon>
        <taxon>Ostreidae</taxon>
        <taxon>Crassostrea</taxon>
    </lineage>
</organism>
<sequence>MVKRTDKILVAFLNAIFFGGCFFIWNFQMTRQINHHAEFYFKPMNGIPEIINLDTPYLQYNETFPVNAAMSQEITVVTAYWNLESFQKGDFTFYTKYSYFIWASTFKYLSNPVIVYTDCKKFKKSMQELRETGNLTNVTEVFLVDRENFWPFQILNETQEVYRQPGYPKFPPNTISPEYTAAQHFKYVAVSESARRNPFNTSYFAWLDVGYFRDIVDIKQQFKLKLPPYFNPSRIALNRVYDQSLQRDPEEIFRQNLVLVGGGLFICSRKIGIEFEKLYRKAVMYFLQQKVMNTDQQVIYAMYSEHGQKYIKPSIGLQMYIPQGGINRWFYFGYMCGALENHHTKNKSSQ</sequence>
<dbReference type="RefSeq" id="XP_022309369.1">
    <property type="nucleotide sequence ID" value="XM_022453661.1"/>
</dbReference>
<keyword evidence="2" id="KW-1185">Reference proteome</keyword>
<dbReference type="KEGG" id="cvn:111115077"/>
<keyword evidence="1" id="KW-0812">Transmembrane</keyword>
<protein>
    <submittedName>
        <fullName evidence="3">Uncharacterized protein LOC111115077</fullName>
    </submittedName>
</protein>
<reference evidence="3" key="2">
    <citation type="submission" date="2025-08" db="UniProtKB">
        <authorList>
            <consortium name="RefSeq"/>
        </authorList>
    </citation>
    <scope>IDENTIFICATION</scope>
    <source>
        <tissue evidence="3">Whole sample</tissue>
    </source>
</reference>
<name>A0A8B8C2Q2_CRAVI</name>
<keyword evidence="1" id="KW-0472">Membrane</keyword>
<dbReference type="AlphaFoldDB" id="A0A8B8C2Q2"/>
<feature type="transmembrane region" description="Helical" evidence="1">
    <location>
        <begin position="7"/>
        <end position="25"/>
    </location>
</feature>
<dbReference type="Proteomes" id="UP000694844">
    <property type="component" value="Chromosome 1"/>
</dbReference>
<gene>
    <name evidence="3" type="primary">LOC111115077</name>
</gene>
<dbReference type="OrthoDB" id="411632at2759"/>
<proteinExistence type="predicted"/>
<dbReference type="GeneID" id="111115077"/>
<evidence type="ECO:0000313" key="3">
    <source>
        <dbReference type="RefSeq" id="XP_022309369.1"/>
    </source>
</evidence>
<dbReference type="Pfam" id="PF09612">
    <property type="entry name" value="HtrL_YibB"/>
    <property type="match status" value="1"/>
</dbReference>
<dbReference type="PROSITE" id="PS51257">
    <property type="entry name" value="PROKAR_LIPOPROTEIN"/>
    <property type="match status" value="1"/>
</dbReference>